<dbReference type="GO" id="GO:0003824">
    <property type="term" value="F:catalytic activity"/>
    <property type="evidence" value="ECO:0007669"/>
    <property type="project" value="UniProtKB-ARBA"/>
</dbReference>
<gene>
    <name evidence="2" type="ORF">HNR40_010671</name>
</gene>
<keyword evidence="3" id="KW-1185">Reference proteome</keyword>
<comment type="caution">
    <text evidence="2">The sequence shown here is derived from an EMBL/GenBank/DDBJ whole genome shotgun (WGS) entry which is preliminary data.</text>
</comment>
<proteinExistence type="predicted"/>
<reference evidence="2 3" key="1">
    <citation type="submission" date="2020-08" db="EMBL/GenBank/DDBJ databases">
        <title>Genomic Encyclopedia of Type Strains, Phase IV (KMG-IV): sequencing the most valuable type-strain genomes for metagenomic binning, comparative biology and taxonomic classification.</title>
        <authorList>
            <person name="Goeker M."/>
        </authorList>
    </citation>
    <scope>NUCLEOTIDE SEQUENCE [LARGE SCALE GENOMIC DNA]</scope>
    <source>
        <strain evidence="2 3">DSM 45385</strain>
    </source>
</reference>
<dbReference type="InterPro" id="IPR000073">
    <property type="entry name" value="AB_hydrolase_1"/>
</dbReference>
<evidence type="ECO:0000313" key="3">
    <source>
        <dbReference type="Proteomes" id="UP000568380"/>
    </source>
</evidence>
<dbReference type="PANTHER" id="PTHR43798:SF33">
    <property type="entry name" value="HYDROLASE, PUTATIVE (AFU_ORTHOLOGUE AFUA_2G14860)-RELATED"/>
    <property type="match status" value="1"/>
</dbReference>
<feature type="domain" description="AB hydrolase-1" evidence="1">
    <location>
        <begin position="15"/>
        <end position="208"/>
    </location>
</feature>
<sequence length="221" mass="23287">MNVLTLGPEGQERVVLFAAGAGGDPERYRPLLEHLADHGCQVIAPRFERFNGRDATAAELLARPRGLKDALDRWASPGASVVAVGHSIGGWAALCLAGATPWGVDGRPLDVPREPRVARLALYAPAAGWFAAPGALDAVTAPMLVYAGELDTVTPVEQAILLKGAPGPVDVRIVPKAGHFSFMNTPPPGMAEDDAFDRDRFLAELAQATLEFATAAPDPPR</sequence>
<dbReference type="Gene3D" id="3.40.50.1820">
    <property type="entry name" value="alpha/beta hydrolase"/>
    <property type="match status" value="1"/>
</dbReference>
<accession>A0A7W8AF32</accession>
<evidence type="ECO:0000313" key="2">
    <source>
        <dbReference type="EMBL" id="MBB5085157.1"/>
    </source>
</evidence>
<dbReference type="AlphaFoldDB" id="A0A7W8AF32"/>
<dbReference type="SUPFAM" id="SSF53474">
    <property type="entry name" value="alpha/beta-Hydrolases"/>
    <property type="match status" value="1"/>
</dbReference>
<dbReference type="InterPro" id="IPR050266">
    <property type="entry name" value="AB_hydrolase_sf"/>
</dbReference>
<dbReference type="Pfam" id="PF12697">
    <property type="entry name" value="Abhydrolase_6"/>
    <property type="match status" value="1"/>
</dbReference>
<protein>
    <submittedName>
        <fullName evidence="2">Pimeloyl-ACP methyl ester carboxylesterase</fullName>
    </submittedName>
</protein>
<organism evidence="2 3">
    <name type="scientific">Nonomuraea endophytica</name>
    <dbReference type="NCBI Taxonomy" id="714136"/>
    <lineage>
        <taxon>Bacteria</taxon>
        <taxon>Bacillati</taxon>
        <taxon>Actinomycetota</taxon>
        <taxon>Actinomycetes</taxon>
        <taxon>Streptosporangiales</taxon>
        <taxon>Streptosporangiaceae</taxon>
        <taxon>Nonomuraea</taxon>
    </lineage>
</organism>
<dbReference type="PANTHER" id="PTHR43798">
    <property type="entry name" value="MONOACYLGLYCEROL LIPASE"/>
    <property type="match status" value="1"/>
</dbReference>
<evidence type="ECO:0000259" key="1">
    <source>
        <dbReference type="Pfam" id="PF12697"/>
    </source>
</evidence>
<dbReference type="EMBL" id="JACHIN010000032">
    <property type="protein sequence ID" value="MBB5085157.1"/>
    <property type="molecule type" value="Genomic_DNA"/>
</dbReference>
<dbReference type="RefSeq" id="WP_184976346.1">
    <property type="nucleotide sequence ID" value="NZ_JACHIN010000032.1"/>
</dbReference>
<dbReference type="Proteomes" id="UP000568380">
    <property type="component" value="Unassembled WGS sequence"/>
</dbReference>
<dbReference type="InterPro" id="IPR029058">
    <property type="entry name" value="AB_hydrolase_fold"/>
</dbReference>
<dbReference type="GO" id="GO:0016020">
    <property type="term" value="C:membrane"/>
    <property type="evidence" value="ECO:0007669"/>
    <property type="project" value="TreeGrafter"/>
</dbReference>
<name>A0A7W8AF32_9ACTN</name>